<name>A0A7Y3R9Q9_9FLAO</name>
<dbReference type="RefSeq" id="WP_171222669.1">
    <property type="nucleotide sequence ID" value="NZ_CP121446.1"/>
</dbReference>
<dbReference type="Pfam" id="PF13458">
    <property type="entry name" value="Peripla_BP_6"/>
    <property type="match status" value="1"/>
</dbReference>
<dbReference type="Gene3D" id="3.40.50.2300">
    <property type="match status" value="1"/>
</dbReference>
<feature type="signal peptide" evidence="4">
    <location>
        <begin position="1"/>
        <end position="21"/>
    </location>
</feature>
<dbReference type="GO" id="GO:0008932">
    <property type="term" value="F:lytic endotransglycosylase activity"/>
    <property type="evidence" value="ECO:0007669"/>
    <property type="project" value="TreeGrafter"/>
</dbReference>
<dbReference type="AlphaFoldDB" id="A0A7Y3R9Q9"/>
<dbReference type="InterPro" id="IPR028081">
    <property type="entry name" value="Leu-bd"/>
</dbReference>
<reference evidence="6 7" key="1">
    <citation type="submission" date="2020-05" db="EMBL/GenBank/DDBJ databases">
        <title>Draft genome of Flavobacterium sp. IMCC34852.</title>
        <authorList>
            <person name="Song J."/>
            <person name="Cho J.-C."/>
        </authorList>
    </citation>
    <scope>NUCLEOTIDE SEQUENCE [LARGE SCALE GENOMIC DNA]</scope>
    <source>
        <strain evidence="6 7">IMCC34852</strain>
    </source>
</reference>
<feature type="domain" description="LysM" evidence="5">
    <location>
        <begin position="94"/>
        <end position="138"/>
    </location>
</feature>
<dbReference type="PROSITE" id="PS51782">
    <property type="entry name" value="LYSM"/>
    <property type="match status" value="4"/>
</dbReference>
<dbReference type="PANTHER" id="PTHR33734:SF22">
    <property type="entry name" value="MEMBRANE-BOUND LYTIC MUREIN TRANSGLYCOSYLASE D"/>
    <property type="match status" value="1"/>
</dbReference>
<dbReference type="Pfam" id="PF01476">
    <property type="entry name" value="LysM"/>
    <property type="match status" value="4"/>
</dbReference>
<keyword evidence="2 4" id="KW-0732">Signal</keyword>
<accession>A0A7Y3R9Q9</accession>
<protein>
    <submittedName>
        <fullName evidence="6">LysM peptidoglycan-binding domain-containing protein</fullName>
    </submittedName>
</protein>
<dbReference type="Gene3D" id="3.10.350.10">
    <property type="entry name" value="LysM domain"/>
    <property type="match status" value="4"/>
</dbReference>
<evidence type="ECO:0000256" key="4">
    <source>
        <dbReference type="SAM" id="SignalP"/>
    </source>
</evidence>
<evidence type="ECO:0000313" key="7">
    <source>
        <dbReference type="Proteomes" id="UP000536509"/>
    </source>
</evidence>
<proteinExistence type="inferred from homology"/>
<dbReference type="EMBL" id="JABEVX010000005">
    <property type="protein sequence ID" value="NNT72503.1"/>
    <property type="molecule type" value="Genomic_DNA"/>
</dbReference>
<comment type="similarity">
    <text evidence="1">Belongs to the leucine-binding protein family.</text>
</comment>
<dbReference type="InterPro" id="IPR018392">
    <property type="entry name" value="LysM"/>
</dbReference>
<dbReference type="Proteomes" id="UP000536509">
    <property type="component" value="Unassembled WGS sequence"/>
</dbReference>
<dbReference type="InterPro" id="IPR028082">
    <property type="entry name" value="Peripla_BP_I"/>
</dbReference>
<feature type="domain" description="LysM" evidence="5">
    <location>
        <begin position="260"/>
        <end position="303"/>
    </location>
</feature>
<dbReference type="CDD" id="cd00118">
    <property type="entry name" value="LysM"/>
    <property type="match status" value="4"/>
</dbReference>
<dbReference type="InterPro" id="IPR036779">
    <property type="entry name" value="LysM_dom_sf"/>
</dbReference>
<evidence type="ECO:0000256" key="2">
    <source>
        <dbReference type="ARBA" id="ARBA00022729"/>
    </source>
</evidence>
<evidence type="ECO:0000313" key="6">
    <source>
        <dbReference type="EMBL" id="NNT72503.1"/>
    </source>
</evidence>
<feature type="region of interest" description="Disordered" evidence="3">
    <location>
        <begin position="142"/>
        <end position="170"/>
    </location>
</feature>
<dbReference type="SUPFAM" id="SSF53822">
    <property type="entry name" value="Periplasmic binding protein-like I"/>
    <property type="match status" value="1"/>
</dbReference>
<evidence type="ECO:0000256" key="1">
    <source>
        <dbReference type="ARBA" id="ARBA00010062"/>
    </source>
</evidence>
<comment type="caution">
    <text evidence="6">The sequence shown here is derived from an EMBL/GenBank/DDBJ whole genome shotgun (WGS) entry which is preliminary data.</text>
</comment>
<evidence type="ECO:0000256" key="3">
    <source>
        <dbReference type="SAM" id="MobiDB-lite"/>
    </source>
</evidence>
<feature type="domain" description="LysM" evidence="5">
    <location>
        <begin position="182"/>
        <end position="225"/>
    </location>
</feature>
<sequence>MKNRIIFSLLFVLSVTFSASAKQDKYVKHTVAQGETITIIAQKYKVTPFDIYKLNPDSQNGIQLNSVLLIPPSSAEPTVIPPKQTQPKNNSNPTTHLVQPKETLFSLSRQYGVSVEAIKEANGELLKDGLKIGQTIKIPSGEASKETYEKPPLEKPVQAPKETPKSVVKSEPKVEAPKGNVAYHIIEPKETKYGISKKYGMTIQELERLNPAIVSDFPVGLKLVVSGNAPAVASKPAVSAEPIKDKPAVVNPGSGKKYLQEYVVKPKETIQSIATDFGITEAELIQLNPELKKGIKLGMILRVPMGEKVNVPKKEQGNLMKNLNTNARKQLALLLPFNISKIENDTVNSTQARLKKDKFLNLTLDFYSGALMAVDSAKVLGMNIDIKIFDSQETKSNSNVAALAQQNNLAGMDAIIGPFYQANVEKLAELVESTKTPVISPLSKEIGKKFTNLYQSMPSLEQMRASVFQYMKSKGGNIIAVVDAKKGSVKQYLQEMQSDTKLVGLSAKGSFVADSLRLHLQKDKMNYVLLASESTGMILAMTNAMLAAQKDYQVQLVIMEPNETLDFEEISLTRLTKLKLLYPSLSRPNETVEANQFDTKYKKLNKIIPNQYAIRGFDVTFDTLLRLSQEKTFEETIQADASEQIENKFDYTQNTTYGYSNNGIYILYYDTDLTIKEAL</sequence>
<feature type="chain" id="PRO_5030782734" evidence="4">
    <location>
        <begin position="22"/>
        <end position="679"/>
    </location>
</feature>
<feature type="domain" description="LysM" evidence="5">
    <location>
        <begin position="27"/>
        <end position="70"/>
    </location>
</feature>
<dbReference type="SUPFAM" id="SSF54106">
    <property type="entry name" value="LysM domain"/>
    <property type="match status" value="4"/>
</dbReference>
<dbReference type="SMART" id="SM00257">
    <property type="entry name" value="LysM"/>
    <property type="match status" value="4"/>
</dbReference>
<feature type="compositionally biased region" description="Basic and acidic residues" evidence="3">
    <location>
        <begin position="143"/>
        <end position="153"/>
    </location>
</feature>
<keyword evidence="7" id="KW-1185">Reference proteome</keyword>
<dbReference type="PANTHER" id="PTHR33734">
    <property type="entry name" value="LYSM DOMAIN-CONTAINING GPI-ANCHORED PROTEIN 2"/>
    <property type="match status" value="1"/>
</dbReference>
<gene>
    <name evidence="6" type="ORF">HKT18_09775</name>
</gene>
<evidence type="ECO:0000259" key="5">
    <source>
        <dbReference type="PROSITE" id="PS51782"/>
    </source>
</evidence>
<organism evidence="6 7">
    <name type="scientific">Flavobacterium rivulicola</name>
    <dbReference type="NCBI Taxonomy" id="2732161"/>
    <lineage>
        <taxon>Bacteria</taxon>
        <taxon>Pseudomonadati</taxon>
        <taxon>Bacteroidota</taxon>
        <taxon>Flavobacteriia</taxon>
        <taxon>Flavobacteriales</taxon>
        <taxon>Flavobacteriaceae</taxon>
        <taxon>Flavobacterium</taxon>
    </lineage>
</organism>